<sequence length="145" mass="16697">MIYAFHLFNRQCEPVYTKQWRTSVSTLSRADLNKLLFGTIFSLRNLIRKLSPTGQDGFFSYRTDAYRCHVLETPSLLRFVLITSPEVEGTQMLPVLRSIYESLYTEYVVKNPLSLRDLGALGEQVVGCELFVLALDQFIMTLPTY</sequence>
<proteinExistence type="inferred from homology"/>
<comment type="similarity">
    <text evidence="5">Belongs to the TRAPP small subunits family. BET5 subfamily.</text>
</comment>
<evidence type="ECO:0000313" key="8">
    <source>
        <dbReference type="Proteomes" id="UP000193685"/>
    </source>
</evidence>
<dbReference type="Gene3D" id="3.30.450.70">
    <property type="match status" value="1"/>
</dbReference>
<organism evidence="7 8">
    <name type="scientific">Protomyces lactucae-debilis</name>
    <dbReference type="NCBI Taxonomy" id="2754530"/>
    <lineage>
        <taxon>Eukaryota</taxon>
        <taxon>Fungi</taxon>
        <taxon>Dikarya</taxon>
        <taxon>Ascomycota</taxon>
        <taxon>Taphrinomycotina</taxon>
        <taxon>Taphrinomycetes</taxon>
        <taxon>Taphrinales</taxon>
        <taxon>Protomycetaceae</taxon>
        <taxon>Protomyces</taxon>
    </lineage>
</organism>
<dbReference type="STRING" id="56484.A0A1Y2FSC5"/>
<dbReference type="Proteomes" id="UP000193685">
    <property type="component" value="Unassembled WGS sequence"/>
</dbReference>
<accession>A0A1Y2FSC5</accession>
<evidence type="ECO:0000256" key="5">
    <source>
        <dbReference type="ARBA" id="ARBA00038167"/>
    </source>
</evidence>
<evidence type="ECO:0000256" key="6">
    <source>
        <dbReference type="RuleBase" id="RU366065"/>
    </source>
</evidence>
<dbReference type="OMA" id="GKLMYGM"/>
<dbReference type="GO" id="GO:0030008">
    <property type="term" value="C:TRAPP complex"/>
    <property type="evidence" value="ECO:0007669"/>
    <property type="project" value="UniProtKB-UniRule"/>
</dbReference>
<dbReference type="OrthoDB" id="3364529at2759"/>
<reference evidence="7 8" key="1">
    <citation type="submission" date="2016-07" db="EMBL/GenBank/DDBJ databases">
        <title>Pervasive Adenine N6-methylation of Active Genes in Fungi.</title>
        <authorList>
            <consortium name="DOE Joint Genome Institute"/>
            <person name="Mondo S.J."/>
            <person name="Dannebaum R.O."/>
            <person name="Kuo R.C."/>
            <person name="Labutti K."/>
            <person name="Haridas S."/>
            <person name="Kuo A."/>
            <person name="Salamov A."/>
            <person name="Ahrendt S.R."/>
            <person name="Lipzen A."/>
            <person name="Sullivan W."/>
            <person name="Andreopoulos W.B."/>
            <person name="Clum A."/>
            <person name="Lindquist E."/>
            <person name="Daum C."/>
            <person name="Ramamoorthy G.K."/>
            <person name="Gryganskyi A."/>
            <person name="Culley D."/>
            <person name="Magnuson J.K."/>
            <person name="James T.Y."/>
            <person name="O'Malley M.A."/>
            <person name="Stajich J.E."/>
            <person name="Spatafora J.W."/>
            <person name="Visel A."/>
            <person name="Grigoriev I.V."/>
        </authorList>
    </citation>
    <scope>NUCLEOTIDE SEQUENCE [LARGE SCALE GENOMIC DNA]</scope>
    <source>
        <strain evidence="7 8">12-1054</strain>
    </source>
</reference>
<dbReference type="PANTHER" id="PTHR23249">
    <property type="entry name" value="TRAFFICKING PROTEIN PARTICLE COMPLEX SUBUNIT"/>
    <property type="match status" value="1"/>
</dbReference>
<evidence type="ECO:0000256" key="3">
    <source>
        <dbReference type="ARBA" id="ARBA00022892"/>
    </source>
</evidence>
<evidence type="ECO:0000313" key="7">
    <source>
        <dbReference type="EMBL" id="ORY86888.1"/>
    </source>
</evidence>
<comment type="subcellular location">
    <subcellularLocation>
        <location evidence="6">Endoplasmic reticulum</location>
    </subcellularLocation>
    <subcellularLocation>
        <location evidence="6">Golgi apparatus</location>
        <location evidence="6">cis-Golgi network</location>
    </subcellularLocation>
</comment>
<dbReference type="RefSeq" id="XP_040727744.1">
    <property type="nucleotide sequence ID" value="XM_040867512.1"/>
</dbReference>
<dbReference type="AlphaFoldDB" id="A0A1Y2FSC5"/>
<protein>
    <recommendedName>
        <fullName evidence="6">Trafficking protein particle complex subunit</fullName>
    </recommendedName>
</protein>
<dbReference type="Pfam" id="PF04099">
    <property type="entry name" value="Sybindin"/>
    <property type="match status" value="1"/>
</dbReference>
<dbReference type="SUPFAM" id="SSF64356">
    <property type="entry name" value="SNARE-like"/>
    <property type="match status" value="1"/>
</dbReference>
<dbReference type="InterPro" id="IPR011012">
    <property type="entry name" value="Longin-like_dom_sf"/>
</dbReference>
<dbReference type="GO" id="GO:0005794">
    <property type="term" value="C:Golgi apparatus"/>
    <property type="evidence" value="ECO:0007669"/>
    <property type="project" value="UniProtKB-SubCell"/>
</dbReference>
<evidence type="ECO:0000256" key="1">
    <source>
        <dbReference type="ARBA" id="ARBA00022448"/>
    </source>
</evidence>
<keyword evidence="4 6" id="KW-0333">Golgi apparatus</keyword>
<dbReference type="InterPro" id="IPR007233">
    <property type="entry name" value="TRAPPC"/>
</dbReference>
<dbReference type="EMBL" id="MCFI01000002">
    <property type="protein sequence ID" value="ORY86888.1"/>
    <property type="molecule type" value="Genomic_DNA"/>
</dbReference>
<dbReference type="SMART" id="SM01399">
    <property type="entry name" value="Sybindin"/>
    <property type="match status" value="1"/>
</dbReference>
<gene>
    <name evidence="7" type="ORF">BCR37DRAFT_343546</name>
</gene>
<keyword evidence="8" id="KW-1185">Reference proteome</keyword>
<dbReference type="GO" id="GO:0005783">
    <property type="term" value="C:endoplasmic reticulum"/>
    <property type="evidence" value="ECO:0007669"/>
    <property type="project" value="UniProtKB-SubCell"/>
</dbReference>
<comment type="subunit">
    <text evidence="6">Part of the multisubunit transport protein particle (TRAPP) complex.</text>
</comment>
<evidence type="ECO:0000256" key="4">
    <source>
        <dbReference type="ARBA" id="ARBA00023034"/>
    </source>
</evidence>
<comment type="caution">
    <text evidence="7">The sequence shown here is derived from an EMBL/GenBank/DDBJ whole genome shotgun (WGS) entry which is preliminary data.</text>
</comment>
<keyword evidence="2 6" id="KW-0256">Endoplasmic reticulum</keyword>
<keyword evidence="3 6" id="KW-0931">ER-Golgi transport</keyword>
<dbReference type="CDD" id="cd14855">
    <property type="entry name" value="TRAPPC1_MUM2"/>
    <property type="match status" value="1"/>
</dbReference>
<keyword evidence="1 6" id="KW-0813">Transport</keyword>
<dbReference type="PANTHER" id="PTHR23249:SF16">
    <property type="entry name" value="TRAFFICKING PROTEIN PARTICLE COMPLEX SUBUNIT 1"/>
    <property type="match status" value="1"/>
</dbReference>
<dbReference type="GO" id="GO:0006888">
    <property type="term" value="P:endoplasmic reticulum to Golgi vesicle-mediated transport"/>
    <property type="evidence" value="ECO:0007669"/>
    <property type="project" value="UniProtKB-UniRule"/>
</dbReference>
<evidence type="ECO:0000256" key="2">
    <source>
        <dbReference type="ARBA" id="ARBA00022824"/>
    </source>
</evidence>
<dbReference type="GeneID" id="63784111"/>
<name>A0A1Y2FSC5_PROLT</name>